<dbReference type="GeneID" id="55997211"/>
<dbReference type="InterPro" id="IPR037398">
    <property type="entry name" value="Glyco_hydro_64_fam"/>
</dbReference>
<dbReference type="RefSeq" id="XP_035348741.1">
    <property type="nucleotide sequence ID" value="XM_035492848.1"/>
</dbReference>
<dbReference type="InterPro" id="IPR032477">
    <property type="entry name" value="Glyco_hydro_64"/>
</dbReference>
<sequence>MYTSEGLVINTQTFASNVTYTTFNNNLTCIGDNRGYVKPTAADIFSCSSGPFDIDVTDNDIHQLVVPRLCAAFVRSSLLLDNIQPSSDLMAYYSATPTNYYSKFVHDYEPDGKGYAFSYDDVCQSQSGLVTSKTPTSLTVTIG</sequence>
<dbReference type="PROSITE" id="PS52006">
    <property type="entry name" value="GH64"/>
    <property type="match status" value="1"/>
</dbReference>
<reference evidence="3" key="1">
    <citation type="submission" date="2020-06" db="EMBL/GenBank/DDBJ databases">
        <title>A chromosome-scale genome assembly of Talaromyces rugulosus W13939.</title>
        <authorList>
            <person name="Wang B."/>
            <person name="Guo L."/>
            <person name="Ye K."/>
            <person name="Wang L."/>
        </authorList>
    </citation>
    <scope>NUCLEOTIDE SEQUENCE [LARGE SCALE GENOMIC DNA]</scope>
    <source>
        <strain evidence="3">W13939</strain>
    </source>
</reference>
<evidence type="ECO:0000313" key="2">
    <source>
        <dbReference type="EMBL" id="QKX62567.1"/>
    </source>
</evidence>
<keyword evidence="3" id="KW-1185">Reference proteome</keyword>
<dbReference type="PANTHER" id="PTHR38165">
    <property type="match status" value="1"/>
</dbReference>
<protein>
    <recommendedName>
        <fullName evidence="1">GH64 domain-containing protein</fullName>
    </recommendedName>
</protein>
<accession>A0A7H8R8Y1</accession>
<dbReference type="InterPro" id="IPR042517">
    <property type="entry name" value="Glyco_hydro_64_N_2"/>
</dbReference>
<name>A0A7H8R8Y1_TALRU</name>
<dbReference type="EMBL" id="CP055902">
    <property type="protein sequence ID" value="QKX62567.1"/>
    <property type="molecule type" value="Genomic_DNA"/>
</dbReference>
<dbReference type="Proteomes" id="UP000509510">
    <property type="component" value="Chromosome V"/>
</dbReference>
<dbReference type="Pfam" id="PF16483">
    <property type="entry name" value="Glyco_hydro_64"/>
    <property type="match status" value="1"/>
</dbReference>
<organism evidence="2 3">
    <name type="scientific">Talaromyces rugulosus</name>
    <name type="common">Penicillium rugulosum</name>
    <dbReference type="NCBI Taxonomy" id="121627"/>
    <lineage>
        <taxon>Eukaryota</taxon>
        <taxon>Fungi</taxon>
        <taxon>Dikarya</taxon>
        <taxon>Ascomycota</taxon>
        <taxon>Pezizomycotina</taxon>
        <taxon>Eurotiomycetes</taxon>
        <taxon>Eurotiomycetidae</taxon>
        <taxon>Eurotiales</taxon>
        <taxon>Trichocomaceae</taxon>
        <taxon>Talaromyces</taxon>
        <taxon>Talaromyces sect. Islandici</taxon>
    </lineage>
</organism>
<evidence type="ECO:0000313" key="3">
    <source>
        <dbReference type="Proteomes" id="UP000509510"/>
    </source>
</evidence>
<evidence type="ECO:0000259" key="1">
    <source>
        <dbReference type="PROSITE" id="PS52006"/>
    </source>
</evidence>
<dbReference type="KEGG" id="trg:TRUGW13939_09728"/>
<dbReference type="Gene3D" id="3.30.920.50">
    <property type="entry name" value="Beta-1,3-glucanase, C-terminal domain"/>
    <property type="match status" value="1"/>
</dbReference>
<feature type="domain" description="GH64" evidence="1">
    <location>
        <begin position="1"/>
        <end position="143"/>
    </location>
</feature>
<gene>
    <name evidence="2" type="ORF">TRUGW13939_09728</name>
</gene>
<proteinExistence type="predicted"/>
<dbReference type="OrthoDB" id="5096585at2759"/>
<dbReference type="AlphaFoldDB" id="A0A7H8R8Y1"/>
<dbReference type="PANTHER" id="PTHR38165:SF1">
    <property type="entry name" value="GLUCANASE B"/>
    <property type="match status" value="1"/>
</dbReference>